<dbReference type="GO" id="GO:0009506">
    <property type="term" value="C:plasmodesma"/>
    <property type="evidence" value="ECO:0007669"/>
    <property type="project" value="TreeGrafter"/>
</dbReference>
<dbReference type="EMBL" id="JAUIZM010000009">
    <property type="protein sequence ID" value="KAK1364992.1"/>
    <property type="molecule type" value="Genomic_DNA"/>
</dbReference>
<dbReference type="AlphaFoldDB" id="A0AAD8HF64"/>
<feature type="compositionally biased region" description="Polar residues" evidence="3">
    <location>
        <begin position="576"/>
        <end position="585"/>
    </location>
</feature>
<evidence type="ECO:0000256" key="4">
    <source>
        <dbReference type="SAM" id="Phobius"/>
    </source>
</evidence>
<dbReference type="PANTHER" id="PTHR31415">
    <property type="entry name" value="OS05G0367900 PROTEIN"/>
    <property type="match status" value="1"/>
</dbReference>
<accession>A0AAD8HF64</accession>
<evidence type="ECO:0000256" key="1">
    <source>
        <dbReference type="ARBA" id="ARBA00004370"/>
    </source>
</evidence>
<comment type="caution">
    <text evidence="5">The sequence shown here is derived from an EMBL/GenBank/DDBJ whole genome shotgun (WGS) entry which is preliminary data.</text>
</comment>
<reference evidence="5" key="2">
    <citation type="submission" date="2023-05" db="EMBL/GenBank/DDBJ databases">
        <authorList>
            <person name="Schelkunov M.I."/>
        </authorList>
    </citation>
    <scope>NUCLEOTIDE SEQUENCE</scope>
    <source>
        <strain evidence="5">Hsosn_3</strain>
        <tissue evidence="5">Leaf</tissue>
    </source>
</reference>
<sequence>MLTKEDTASSMVMLSKGGRKPQQTSLRMSTSGRPDTSMRSKAQIGEEENTPSLSIKPHLTLITQEDTSPAAANCSLVHTDSGPYSSLQGEITSKDQEPGPYSSLQGEITSKEQNMYDDYDWEDWSCFQDTNVTNTENKDIGDGGGDVGDSAGDVGESRNKDMPFAENNDIEDVQELPPLVPVSTDMSSSEDNFENLDNTLIHMARSRSNFELRLSAQVQCFRLLFYGILITFYSPIFICLFLYNASLSDLKCSLQSFYVPQLSGSTNNRSIYFDVKLQNKLSTIGVYYDDLNLSFHLYNQNKSGMNQVGNYIGHKFYQGSLMTTHLIHNVDTYEMPLESLSLNGSGSTNQIFRVNLQTKVRFANMWKTKRHKLTVGADVEVDIITGKEVKEEVVLLDFNRGDIQQLHLQKLIGSLLWLCLVLSLLCFPCFLIVLLTKCLCNIRKTDSRPMLSDIRSSQPQMLAQEESFSVPLINQLSVSSASGIEQPGSIALHISIDSPVMDPSTSDLEQSHHITLQNAVDSLMVDASDVEQHNNNSFHTAIGSTMVDPSTTSVEQPSNISFHSAIDSLVIDTSDVEQPNNNSFHTAPGSPLVDPSTTKVEQCKNISLHTAIEFPNLDPSQVEQPVNYSHNTSFSSTVVNPSSINVDQTKNISNKETRTQIEETS</sequence>
<keyword evidence="6" id="KW-1185">Reference proteome</keyword>
<dbReference type="Proteomes" id="UP001237642">
    <property type="component" value="Unassembled WGS sequence"/>
</dbReference>
<evidence type="ECO:0000313" key="5">
    <source>
        <dbReference type="EMBL" id="KAK1364992.1"/>
    </source>
</evidence>
<feature type="region of interest" description="Disordered" evidence="3">
    <location>
        <begin position="576"/>
        <end position="597"/>
    </location>
</feature>
<dbReference type="GO" id="GO:0098542">
    <property type="term" value="P:defense response to other organism"/>
    <property type="evidence" value="ECO:0007669"/>
    <property type="project" value="InterPro"/>
</dbReference>
<dbReference type="GO" id="GO:0005886">
    <property type="term" value="C:plasma membrane"/>
    <property type="evidence" value="ECO:0007669"/>
    <property type="project" value="TreeGrafter"/>
</dbReference>
<keyword evidence="4" id="KW-1133">Transmembrane helix</keyword>
<evidence type="ECO:0000313" key="6">
    <source>
        <dbReference type="Proteomes" id="UP001237642"/>
    </source>
</evidence>
<dbReference type="InterPro" id="IPR044839">
    <property type="entry name" value="NDR1-like"/>
</dbReference>
<gene>
    <name evidence="5" type="ORF">POM88_040553</name>
</gene>
<organism evidence="5 6">
    <name type="scientific">Heracleum sosnowskyi</name>
    <dbReference type="NCBI Taxonomy" id="360622"/>
    <lineage>
        <taxon>Eukaryota</taxon>
        <taxon>Viridiplantae</taxon>
        <taxon>Streptophyta</taxon>
        <taxon>Embryophyta</taxon>
        <taxon>Tracheophyta</taxon>
        <taxon>Spermatophyta</taxon>
        <taxon>Magnoliopsida</taxon>
        <taxon>eudicotyledons</taxon>
        <taxon>Gunneridae</taxon>
        <taxon>Pentapetalae</taxon>
        <taxon>asterids</taxon>
        <taxon>campanulids</taxon>
        <taxon>Apiales</taxon>
        <taxon>Apiaceae</taxon>
        <taxon>Apioideae</taxon>
        <taxon>apioid superclade</taxon>
        <taxon>Tordylieae</taxon>
        <taxon>Tordyliinae</taxon>
        <taxon>Heracleum</taxon>
    </lineage>
</organism>
<evidence type="ECO:0000256" key="3">
    <source>
        <dbReference type="SAM" id="MobiDB-lite"/>
    </source>
</evidence>
<proteinExistence type="predicted"/>
<name>A0AAD8HF64_9APIA</name>
<feature type="transmembrane region" description="Helical" evidence="4">
    <location>
        <begin position="223"/>
        <end position="243"/>
    </location>
</feature>
<protein>
    <submittedName>
        <fullName evidence="5">Uncharacterized protein</fullName>
    </submittedName>
</protein>
<keyword evidence="4" id="KW-0812">Transmembrane</keyword>
<comment type="subcellular location">
    <subcellularLocation>
        <location evidence="1">Membrane</location>
    </subcellularLocation>
</comment>
<reference evidence="5" key="1">
    <citation type="submission" date="2023-02" db="EMBL/GenBank/DDBJ databases">
        <title>Genome of toxic invasive species Heracleum sosnowskyi carries increased number of genes despite the absence of recent whole-genome duplications.</title>
        <authorList>
            <person name="Schelkunov M."/>
            <person name="Shtratnikova V."/>
            <person name="Makarenko M."/>
            <person name="Klepikova A."/>
            <person name="Omelchenko D."/>
            <person name="Novikova G."/>
            <person name="Obukhova E."/>
            <person name="Bogdanov V."/>
            <person name="Penin A."/>
            <person name="Logacheva M."/>
        </authorList>
    </citation>
    <scope>NUCLEOTIDE SEQUENCE</scope>
    <source>
        <strain evidence="5">Hsosn_3</strain>
        <tissue evidence="5">Leaf</tissue>
    </source>
</reference>
<dbReference type="PANTHER" id="PTHR31415:SF52">
    <property type="entry name" value="LATE EMBRYOGENESIS ABUNDANT (LEA) HYDROXYPROLINE-RICH GLYCOPROTEIN FAMILY-RELATED"/>
    <property type="match status" value="1"/>
</dbReference>
<keyword evidence="2 4" id="KW-0472">Membrane</keyword>
<feature type="region of interest" description="Disordered" evidence="3">
    <location>
        <begin position="1"/>
        <end position="57"/>
    </location>
</feature>
<feature type="compositionally biased region" description="Polar residues" evidence="3">
    <location>
        <begin position="21"/>
        <end position="40"/>
    </location>
</feature>
<evidence type="ECO:0000256" key="2">
    <source>
        <dbReference type="ARBA" id="ARBA00023136"/>
    </source>
</evidence>
<feature type="transmembrane region" description="Helical" evidence="4">
    <location>
        <begin position="415"/>
        <end position="435"/>
    </location>
</feature>